<protein>
    <recommendedName>
        <fullName evidence="4">Endonuclease/exonuclease/phosphatase domain-containing protein</fullName>
    </recommendedName>
</protein>
<keyword evidence="3" id="KW-1185">Reference proteome</keyword>
<feature type="region of interest" description="Disordered" evidence="1">
    <location>
        <begin position="1"/>
        <end position="21"/>
    </location>
</feature>
<dbReference type="InterPro" id="IPR036691">
    <property type="entry name" value="Endo/exonu/phosph_ase_sf"/>
</dbReference>
<dbReference type="RefSeq" id="WP_071926556.1">
    <property type="nucleotide sequence ID" value="NZ_CP018082.1"/>
</dbReference>
<accession>A0A1J0VMZ5</accession>
<sequence length="153" mass="16824">MIGTHMQSEDDGCRSGQPGQVRAKQRAQITAFLAAERIPATEPVYVAGDMYVIESSAEYPAMLSELDAVTPRHTGHPHSWDCRDNSVCLDQYGPEYAAEHLDYVLPINGHPVPNGYVNETRRVKSPAWSVTAGGTTYTDTDYSDHYPVFGYAG</sequence>
<evidence type="ECO:0008006" key="4">
    <source>
        <dbReference type="Google" id="ProtNLM"/>
    </source>
</evidence>
<evidence type="ECO:0000313" key="3">
    <source>
        <dbReference type="Proteomes" id="UP000183810"/>
    </source>
</evidence>
<evidence type="ECO:0000313" key="2">
    <source>
        <dbReference type="EMBL" id="APE33375.1"/>
    </source>
</evidence>
<dbReference type="SUPFAM" id="SSF56219">
    <property type="entry name" value="DNase I-like"/>
    <property type="match status" value="1"/>
</dbReference>
<dbReference type="AlphaFoldDB" id="A0A1J0VMZ5"/>
<dbReference type="Proteomes" id="UP000183810">
    <property type="component" value="Chromosome"/>
</dbReference>
<dbReference type="EMBL" id="CP018082">
    <property type="protein sequence ID" value="APE33375.1"/>
    <property type="molecule type" value="Genomic_DNA"/>
</dbReference>
<dbReference type="KEGG" id="nsl:BOX37_04660"/>
<reference evidence="2" key="1">
    <citation type="submission" date="2016-11" db="EMBL/GenBank/DDBJ databases">
        <authorList>
            <person name="Jaros S."/>
            <person name="Januszkiewicz K."/>
            <person name="Wedrychowicz H."/>
        </authorList>
    </citation>
    <scope>NUCLEOTIDE SEQUENCE [LARGE SCALE GENOMIC DNA]</scope>
    <source>
        <strain evidence="2">Y48</strain>
    </source>
</reference>
<gene>
    <name evidence="2" type="ORF">BOX37_04660</name>
</gene>
<dbReference type="Gene3D" id="3.60.10.10">
    <property type="entry name" value="Endonuclease/exonuclease/phosphatase"/>
    <property type="match status" value="1"/>
</dbReference>
<name>A0A1J0VMZ5_9NOCA</name>
<organism evidence="2 3">
    <name type="scientific">Nocardia mangyaensis</name>
    <dbReference type="NCBI Taxonomy" id="2213200"/>
    <lineage>
        <taxon>Bacteria</taxon>
        <taxon>Bacillati</taxon>
        <taxon>Actinomycetota</taxon>
        <taxon>Actinomycetes</taxon>
        <taxon>Mycobacteriales</taxon>
        <taxon>Nocardiaceae</taxon>
        <taxon>Nocardia</taxon>
    </lineage>
</organism>
<proteinExistence type="predicted"/>
<evidence type="ECO:0000256" key="1">
    <source>
        <dbReference type="SAM" id="MobiDB-lite"/>
    </source>
</evidence>